<dbReference type="OrthoDB" id="6604226at2759"/>
<keyword evidence="5" id="KW-0552">Olfaction</keyword>
<keyword evidence="6 10" id="KW-1133">Transmembrane helix</keyword>
<evidence type="ECO:0000256" key="7">
    <source>
        <dbReference type="ARBA" id="ARBA00023136"/>
    </source>
</evidence>
<dbReference type="GO" id="GO:0005549">
    <property type="term" value="F:odorant binding"/>
    <property type="evidence" value="ECO:0007669"/>
    <property type="project" value="InterPro"/>
</dbReference>
<evidence type="ECO:0000313" key="12">
    <source>
        <dbReference type="Proteomes" id="UP000292052"/>
    </source>
</evidence>
<keyword evidence="12" id="KW-1185">Reference proteome</keyword>
<evidence type="ECO:0000256" key="2">
    <source>
        <dbReference type="ARBA" id="ARBA00022475"/>
    </source>
</evidence>
<dbReference type="Pfam" id="PF02949">
    <property type="entry name" value="7tm_6"/>
    <property type="match status" value="1"/>
</dbReference>
<evidence type="ECO:0000256" key="5">
    <source>
        <dbReference type="ARBA" id="ARBA00022725"/>
    </source>
</evidence>
<keyword evidence="3" id="KW-0716">Sensory transduction</keyword>
<feature type="transmembrane region" description="Helical" evidence="10">
    <location>
        <begin position="34"/>
        <end position="58"/>
    </location>
</feature>
<evidence type="ECO:0000256" key="1">
    <source>
        <dbReference type="ARBA" id="ARBA00004651"/>
    </source>
</evidence>
<protein>
    <submittedName>
        <fullName evidence="11">7tm 6 domain containing protein</fullName>
    </submittedName>
</protein>
<evidence type="ECO:0000313" key="11">
    <source>
        <dbReference type="EMBL" id="RZB40795.1"/>
    </source>
</evidence>
<evidence type="ECO:0000256" key="10">
    <source>
        <dbReference type="SAM" id="Phobius"/>
    </source>
</evidence>
<gene>
    <name evidence="11" type="ORF">BDFB_009867</name>
</gene>
<dbReference type="EMBL" id="QDEB01115903">
    <property type="protein sequence ID" value="RZB40795.1"/>
    <property type="molecule type" value="Genomic_DNA"/>
</dbReference>
<dbReference type="AlphaFoldDB" id="A0A482VC54"/>
<feature type="non-terminal residue" evidence="11">
    <location>
        <position position="127"/>
    </location>
</feature>
<dbReference type="Proteomes" id="UP000292052">
    <property type="component" value="Unassembled WGS sequence"/>
</dbReference>
<organism evidence="11 12">
    <name type="scientific">Asbolus verrucosus</name>
    <name type="common">Desert ironclad beetle</name>
    <dbReference type="NCBI Taxonomy" id="1661398"/>
    <lineage>
        <taxon>Eukaryota</taxon>
        <taxon>Metazoa</taxon>
        <taxon>Ecdysozoa</taxon>
        <taxon>Arthropoda</taxon>
        <taxon>Hexapoda</taxon>
        <taxon>Insecta</taxon>
        <taxon>Pterygota</taxon>
        <taxon>Neoptera</taxon>
        <taxon>Endopterygota</taxon>
        <taxon>Coleoptera</taxon>
        <taxon>Polyphaga</taxon>
        <taxon>Cucujiformia</taxon>
        <taxon>Tenebrionidae</taxon>
        <taxon>Pimeliinae</taxon>
        <taxon>Asbolus</taxon>
    </lineage>
</organism>
<keyword evidence="8" id="KW-0675">Receptor</keyword>
<dbReference type="PANTHER" id="PTHR21137:SF35">
    <property type="entry name" value="ODORANT RECEPTOR 19A-RELATED"/>
    <property type="match status" value="1"/>
</dbReference>
<comment type="subcellular location">
    <subcellularLocation>
        <location evidence="1">Cell membrane</location>
        <topology evidence="1">Multi-pass membrane protein</topology>
    </subcellularLocation>
</comment>
<evidence type="ECO:0000256" key="8">
    <source>
        <dbReference type="ARBA" id="ARBA00023170"/>
    </source>
</evidence>
<keyword evidence="9" id="KW-0807">Transducer</keyword>
<name>A0A482VC54_ASBVE</name>
<proteinExistence type="predicted"/>
<reference evidence="11 12" key="1">
    <citation type="submission" date="2017-03" db="EMBL/GenBank/DDBJ databases">
        <title>Genome of the blue death feigning beetle - Asbolus verrucosus.</title>
        <authorList>
            <person name="Rider S.D."/>
        </authorList>
    </citation>
    <scope>NUCLEOTIDE SEQUENCE [LARGE SCALE GENOMIC DNA]</scope>
    <source>
        <strain evidence="11">Butters</strain>
        <tissue evidence="11">Head and leg muscle</tissue>
    </source>
</reference>
<keyword evidence="7 10" id="KW-0472">Membrane</keyword>
<dbReference type="GO" id="GO:0004984">
    <property type="term" value="F:olfactory receptor activity"/>
    <property type="evidence" value="ECO:0007669"/>
    <property type="project" value="InterPro"/>
</dbReference>
<evidence type="ECO:0000256" key="9">
    <source>
        <dbReference type="ARBA" id="ARBA00023224"/>
    </source>
</evidence>
<evidence type="ECO:0000256" key="6">
    <source>
        <dbReference type="ARBA" id="ARBA00022989"/>
    </source>
</evidence>
<evidence type="ECO:0000256" key="3">
    <source>
        <dbReference type="ARBA" id="ARBA00022606"/>
    </source>
</evidence>
<keyword evidence="4 10" id="KW-0812">Transmembrane</keyword>
<dbReference type="GO" id="GO:0005886">
    <property type="term" value="C:plasma membrane"/>
    <property type="evidence" value="ECO:0007669"/>
    <property type="project" value="UniProtKB-SubCell"/>
</dbReference>
<sequence length="127" mass="14476">MGRFDWQLTIKMNISLLRLVGLWPNDDVYKMNFYTLYATISTNIFISAHIVSTCLLALGDCNIDMLVSALMMFLGAQCDILCDDLKNLGSVFSDFNKEIKRCVRHHKEILRSKILSETSSDSLLNSF</sequence>
<comment type="caution">
    <text evidence="11">The sequence shown here is derived from an EMBL/GenBank/DDBJ whole genome shotgun (WGS) entry which is preliminary data.</text>
</comment>
<dbReference type="GO" id="GO:0007165">
    <property type="term" value="P:signal transduction"/>
    <property type="evidence" value="ECO:0007669"/>
    <property type="project" value="UniProtKB-KW"/>
</dbReference>
<keyword evidence="2" id="KW-1003">Cell membrane</keyword>
<evidence type="ECO:0000256" key="4">
    <source>
        <dbReference type="ARBA" id="ARBA00022692"/>
    </source>
</evidence>
<dbReference type="PANTHER" id="PTHR21137">
    <property type="entry name" value="ODORANT RECEPTOR"/>
    <property type="match status" value="1"/>
</dbReference>
<dbReference type="InterPro" id="IPR004117">
    <property type="entry name" value="7tm6_olfct_rcpt"/>
</dbReference>
<accession>A0A482VC54</accession>